<protein>
    <submittedName>
        <fullName evidence="1">Uncharacterized protein</fullName>
    </submittedName>
</protein>
<dbReference type="AlphaFoldDB" id="A0A1A3KTK4"/>
<dbReference type="Proteomes" id="UP000093925">
    <property type="component" value="Unassembled WGS sequence"/>
</dbReference>
<dbReference type="EMBL" id="LZLM01000041">
    <property type="protein sequence ID" value="OBJ87698.1"/>
    <property type="molecule type" value="Genomic_DNA"/>
</dbReference>
<evidence type="ECO:0000313" key="2">
    <source>
        <dbReference type="Proteomes" id="UP000093925"/>
    </source>
</evidence>
<proteinExistence type="predicted"/>
<reference evidence="1 2" key="1">
    <citation type="submission" date="2016-06" db="EMBL/GenBank/DDBJ databases">
        <authorList>
            <person name="Kjaerup R.B."/>
            <person name="Dalgaard T.S."/>
            <person name="Juul-Madsen H.R."/>
        </authorList>
    </citation>
    <scope>NUCLEOTIDE SEQUENCE [LARGE SCALE GENOMIC DNA]</scope>
    <source>
        <strain evidence="1 2">1276495.2</strain>
    </source>
</reference>
<dbReference type="RefSeq" id="WP_342342603.1">
    <property type="nucleotide sequence ID" value="NZ_LZLM01000041.1"/>
</dbReference>
<organism evidence="1 2">
    <name type="scientific">Mycobacterium asiaticum</name>
    <dbReference type="NCBI Taxonomy" id="1790"/>
    <lineage>
        <taxon>Bacteria</taxon>
        <taxon>Bacillati</taxon>
        <taxon>Actinomycetota</taxon>
        <taxon>Actinomycetes</taxon>
        <taxon>Mycobacteriales</taxon>
        <taxon>Mycobacteriaceae</taxon>
        <taxon>Mycobacterium</taxon>
    </lineage>
</organism>
<name>A0A1A3KTK4_MYCAS</name>
<evidence type="ECO:0000313" key="1">
    <source>
        <dbReference type="EMBL" id="OBJ87698.1"/>
    </source>
</evidence>
<gene>
    <name evidence="1" type="ORF">A5640_06230</name>
</gene>
<comment type="caution">
    <text evidence="1">The sequence shown here is derived from an EMBL/GenBank/DDBJ whole genome shotgun (WGS) entry which is preliminary data.</text>
</comment>
<accession>A0A1A3KTK4</accession>
<sequence length="67" mass="7567">MSNIREAVTAKAQATIPMDRIIQGAHLYDRTRRWVTGTNGEKIFIERPIPPADEVELTDRDIVKTCG</sequence>